<evidence type="ECO:0000313" key="1">
    <source>
        <dbReference type="EMBL" id="MCI58803.1"/>
    </source>
</evidence>
<organism evidence="1 2">
    <name type="scientific">Trifolium medium</name>
    <dbReference type="NCBI Taxonomy" id="97028"/>
    <lineage>
        <taxon>Eukaryota</taxon>
        <taxon>Viridiplantae</taxon>
        <taxon>Streptophyta</taxon>
        <taxon>Embryophyta</taxon>
        <taxon>Tracheophyta</taxon>
        <taxon>Spermatophyta</taxon>
        <taxon>Magnoliopsida</taxon>
        <taxon>eudicotyledons</taxon>
        <taxon>Gunneridae</taxon>
        <taxon>Pentapetalae</taxon>
        <taxon>rosids</taxon>
        <taxon>fabids</taxon>
        <taxon>Fabales</taxon>
        <taxon>Fabaceae</taxon>
        <taxon>Papilionoideae</taxon>
        <taxon>50 kb inversion clade</taxon>
        <taxon>NPAAA clade</taxon>
        <taxon>Hologalegina</taxon>
        <taxon>IRL clade</taxon>
        <taxon>Trifolieae</taxon>
        <taxon>Trifolium</taxon>
    </lineage>
</organism>
<sequence>SSAEAEYRGVANVVSESCWLCNLLLELHFPLSQATLVYCDNVSAIYLSGNPMQHQRTKHIEMDIHFVREKVGRGQARVLHVPSRHQIADI</sequence>
<dbReference type="AlphaFoldDB" id="A0A392TCC7"/>
<evidence type="ECO:0000313" key="2">
    <source>
        <dbReference type="Proteomes" id="UP000265520"/>
    </source>
</evidence>
<proteinExistence type="predicted"/>
<feature type="non-terminal residue" evidence="1">
    <location>
        <position position="90"/>
    </location>
</feature>
<reference evidence="1 2" key="1">
    <citation type="journal article" date="2018" name="Front. Plant Sci.">
        <title>Red Clover (Trifolium pratense) and Zigzag Clover (T. medium) - A Picture of Genomic Similarities and Differences.</title>
        <authorList>
            <person name="Dluhosova J."/>
            <person name="Istvanek J."/>
            <person name="Nedelnik J."/>
            <person name="Repkova J."/>
        </authorList>
    </citation>
    <scope>NUCLEOTIDE SEQUENCE [LARGE SCALE GENOMIC DNA]</scope>
    <source>
        <strain evidence="2">cv. 10/8</strain>
        <tissue evidence="1">Leaf</tissue>
    </source>
</reference>
<dbReference type="CDD" id="cd09272">
    <property type="entry name" value="RNase_HI_RT_Ty1"/>
    <property type="match status" value="1"/>
</dbReference>
<accession>A0A392TCC7</accession>
<dbReference type="PANTHER" id="PTHR11439:SF523">
    <property type="entry name" value="REVERSE TRANSCRIPTASE TY1_COPIA-TYPE DOMAIN-CONTAINING PROTEIN"/>
    <property type="match status" value="1"/>
</dbReference>
<dbReference type="PANTHER" id="PTHR11439">
    <property type="entry name" value="GAG-POL-RELATED RETROTRANSPOSON"/>
    <property type="match status" value="1"/>
</dbReference>
<protein>
    <submittedName>
        <fullName evidence="1">Copia protein</fullName>
    </submittedName>
</protein>
<feature type="non-terminal residue" evidence="1">
    <location>
        <position position="1"/>
    </location>
</feature>
<comment type="caution">
    <text evidence="1">The sequence shown here is derived from an EMBL/GenBank/DDBJ whole genome shotgun (WGS) entry which is preliminary data.</text>
</comment>
<name>A0A392TCC7_9FABA</name>
<dbReference type="EMBL" id="LXQA010552007">
    <property type="protein sequence ID" value="MCI58803.1"/>
    <property type="molecule type" value="Genomic_DNA"/>
</dbReference>
<dbReference type="Proteomes" id="UP000265520">
    <property type="component" value="Unassembled WGS sequence"/>
</dbReference>
<keyword evidence="2" id="KW-1185">Reference proteome</keyword>